<dbReference type="EMBL" id="SMBH01000013">
    <property type="protein sequence ID" value="TCU13173.1"/>
    <property type="molecule type" value="Genomic_DNA"/>
</dbReference>
<protein>
    <submittedName>
        <fullName evidence="2">Putative nucleotidyltransferase</fullName>
    </submittedName>
</protein>
<evidence type="ECO:0000313" key="3">
    <source>
        <dbReference type="Proteomes" id="UP000294576"/>
    </source>
</evidence>
<proteinExistence type="predicted"/>
<comment type="caution">
    <text evidence="2">The sequence shown here is derived from an EMBL/GenBank/DDBJ whole genome shotgun (WGS) entry which is preliminary data.</text>
</comment>
<dbReference type="CDD" id="cd05403">
    <property type="entry name" value="NT_KNTase_like"/>
    <property type="match status" value="1"/>
</dbReference>
<dbReference type="InterPro" id="IPR002934">
    <property type="entry name" value="Polymerase_NTP_transf_dom"/>
</dbReference>
<gene>
    <name evidence="2" type="ORF">EV132_113159</name>
</gene>
<dbReference type="Gene3D" id="3.30.460.10">
    <property type="entry name" value="Beta Polymerase, domain 2"/>
    <property type="match status" value="1"/>
</dbReference>
<dbReference type="Pfam" id="PF01909">
    <property type="entry name" value="NTP_transf_2"/>
    <property type="match status" value="1"/>
</dbReference>
<dbReference type="GO" id="GO:0016779">
    <property type="term" value="F:nucleotidyltransferase activity"/>
    <property type="evidence" value="ECO:0007669"/>
    <property type="project" value="InterPro"/>
</dbReference>
<organism evidence="2 3">
    <name type="scientific">Rhizobium sullae</name>
    <name type="common">Rhizobium hedysari</name>
    <dbReference type="NCBI Taxonomy" id="50338"/>
    <lineage>
        <taxon>Bacteria</taxon>
        <taxon>Pseudomonadati</taxon>
        <taxon>Pseudomonadota</taxon>
        <taxon>Alphaproteobacteria</taxon>
        <taxon>Hyphomicrobiales</taxon>
        <taxon>Rhizobiaceae</taxon>
        <taxon>Rhizobium/Agrobacterium group</taxon>
        <taxon>Rhizobium</taxon>
    </lineage>
</organism>
<keyword evidence="2" id="KW-0808">Transferase</keyword>
<dbReference type="AlphaFoldDB" id="A0A4R3PX29"/>
<accession>A0A4R3PX29</accession>
<sequence>MISDDGVRMPKQIDEALRITSSVLSARFDGYSFAFAAGSIIRGEGTENSDIDLVVVFDKLDRAWRESFVEDGLPFEAFVHDPETLTWFFERDLKTGHPIIVHMVASGRIIGPGQENGRTWQSHAAQLLKDGPPELARQELDALKYQITDLLDDLCGERSGAELRAIASQLYRPLADLMLLGRGTWSGKGKWIPRLLKQLNNELFEAFDAGFKHAAEGRAGELLRLTESELARKGGRYFDGDRREAPLDARKTSAVPG</sequence>
<name>A0A4R3PX29_RHISU</name>
<dbReference type="Proteomes" id="UP000294576">
    <property type="component" value="Unassembled WGS sequence"/>
</dbReference>
<feature type="domain" description="Polymerase nucleotidyl transferase" evidence="1">
    <location>
        <begin position="34"/>
        <end position="70"/>
    </location>
</feature>
<reference evidence="2 3" key="1">
    <citation type="submission" date="2019-03" db="EMBL/GenBank/DDBJ databases">
        <title>Genomic Encyclopedia of Type Strains, Phase IV (KMG-V): Genome sequencing to study the core and pangenomes of soil and plant-associated prokaryotes.</title>
        <authorList>
            <person name="Whitman W."/>
        </authorList>
    </citation>
    <scope>NUCLEOTIDE SEQUENCE [LARGE SCALE GENOMIC DNA]</scope>
    <source>
        <strain evidence="2 3">Hc14</strain>
    </source>
</reference>
<dbReference type="InterPro" id="IPR043519">
    <property type="entry name" value="NT_sf"/>
</dbReference>
<evidence type="ECO:0000259" key="1">
    <source>
        <dbReference type="Pfam" id="PF01909"/>
    </source>
</evidence>
<dbReference type="SUPFAM" id="SSF81301">
    <property type="entry name" value="Nucleotidyltransferase"/>
    <property type="match status" value="1"/>
</dbReference>
<evidence type="ECO:0000313" key="2">
    <source>
        <dbReference type="EMBL" id="TCU13173.1"/>
    </source>
</evidence>